<keyword evidence="3" id="KW-1185">Reference proteome</keyword>
<dbReference type="GO" id="GO:0016874">
    <property type="term" value="F:ligase activity"/>
    <property type="evidence" value="ECO:0007669"/>
    <property type="project" value="UniProtKB-KW"/>
</dbReference>
<dbReference type="Proteomes" id="UP000198287">
    <property type="component" value="Unassembled WGS sequence"/>
</dbReference>
<accession>A0A226ETR8</accession>
<dbReference type="GO" id="GO:0005615">
    <property type="term" value="C:extracellular space"/>
    <property type="evidence" value="ECO:0007669"/>
    <property type="project" value="TreeGrafter"/>
</dbReference>
<protein>
    <submittedName>
        <fullName evidence="2">Glutamate--tRNA ligase</fullName>
    </submittedName>
</protein>
<reference evidence="2 3" key="1">
    <citation type="submission" date="2015-12" db="EMBL/GenBank/DDBJ databases">
        <title>The genome of Folsomia candida.</title>
        <authorList>
            <person name="Faddeeva A."/>
            <person name="Derks M.F."/>
            <person name="Anvar Y."/>
            <person name="Smit S."/>
            <person name="Van Straalen N."/>
            <person name="Roelofs D."/>
        </authorList>
    </citation>
    <scope>NUCLEOTIDE SEQUENCE [LARGE SCALE GENOMIC DNA]</scope>
    <source>
        <strain evidence="2 3">VU population</strain>
        <tissue evidence="2">Whole body</tissue>
    </source>
</reference>
<comment type="caution">
    <text evidence="2">The sequence shown here is derived from an EMBL/GenBank/DDBJ whole genome shotgun (WGS) entry which is preliminary data.</text>
</comment>
<dbReference type="PANTHER" id="PTHR10559">
    <property type="entry name" value="TRANSCOBALAMIN-1/GASTRIC INTRINSIC FACTOR"/>
    <property type="match status" value="1"/>
</dbReference>
<evidence type="ECO:0000256" key="1">
    <source>
        <dbReference type="SAM" id="MobiDB-lite"/>
    </source>
</evidence>
<feature type="region of interest" description="Disordered" evidence="1">
    <location>
        <begin position="229"/>
        <end position="252"/>
    </location>
</feature>
<dbReference type="PANTHER" id="PTHR10559:SF18">
    <property type="entry name" value="TRANSCOBALAMIN II"/>
    <property type="match status" value="1"/>
</dbReference>
<gene>
    <name evidence="2" type="ORF">Fcan01_06299</name>
</gene>
<sequence length="604" mass="66826">MTTPPPRISAIMSAALLLVLVIGGTFVSSSRVNLLPGPKTKEATSTTTTAVTTWTTHAEPDLGGISHETHQLPVWVVHRLEEVRSRAIHWLLSKATDEYGWPGGDTARVVIALAASLDEWPDKNDLITRLIVKQMEVEVLEKLLRRETESLTPARVAFYALALGGSCRDPHNFYGHNLIETLNKHHDTQDFPGYPETFGYSFTSLVSCLAGGHLHKKRTRHLLHIAKEHTQRAPSLMGKERPGLFCPRENPPSSRANEFRAEFHPKSGWKIAQFSLHLFPSLTTNLTPTSLLPHTGGIAVLALECIRHRKRGEFPPTHLHESLQAIASRQRGDGSFGNALSATSGGPSSWNRTGAALALQSFQEGNGSFHNEVAATSEALLAVTSLLNGLGVLALTKGHCTPGRKQRRRRKHEPVSHTPLLFDCTKFCNNHVENTASKVVVVVTNSTSFTPAENITLNDEGILTTMTTTKTTTTQNPTDFKLADLPVISIHYYLWIGPHPRSAVKHNLTLQVPTNTTFFLAMQRAAELDPAYEFSATVWPNGHYVHTISGREERPVGYNYWLLYLLRAPPDAESPPDSSLIAQAGVDDLWVEEDQVYLFWYKAI</sequence>
<organism evidence="2 3">
    <name type="scientific">Folsomia candida</name>
    <name type="common">Springtail</name>
    <dbReference type="NCBI Taxonomy" id="158441"/>
    <lineage>
        <taxon>Eukaryota</taxon>
        <taxon>Metazoa</taxon>
        <taxon>Ecdysozoa</taxon>
        <taxon>Arthropoda</taxon>
        <taxon>Hexapoda</taxon>
        <taxon>Collembola</taxon>
        <taxon>Entomobryomorpha</taxon>
        <taxon>Isotomoidea</taxon>
        <taxon>Isotomidae</taxon>
        <taxon>Proisotominae</taxon>
        <taxon>Folsomia</taxon>
    </lineage>
</organism>
<name>A0A226ETR8_FOLCA</name>
<dbReference type="Gene3D" id="1.50.10.20">
    <property type="match status" value="1"/>
</dbReference>
<evidence type="ECO:0000313" key="3">
    <source>
        <dbReference type="Proteomes" id="UP000198287"/>
    </source>
</evidence>
<keyword evidence="2" id="KW-0436">Ligase</keyword>
<dbReference type="EMBL" id="LNIX01000002">
    <property type="protein sequence ID" value="OXA60608.1"/>
    <property type="molecule type" value="Genomic_DNA"/>
</dbReference>
<dbReference type="OMA" id="NEEPRGY"/>
<dbReference type="GO" id="GO:0015889">
    <property type="term" value="P:cobalamin transport"/>
    <property type="evidence" value="ECO:0007669"/>
    <property type="project" value="TreeGrafter"/>
</dbReference>
<evidence type="ECO:0000313" key="2">
    <source>
        <dbReference type="EMBL" id="OXA60608.1"/>
    </source>
</evidence>
<dbReference type="InterPro" id="IPR051588">
    <property type="entry name" value="Cobalamin_Transport"/>
</dbReference>
<dbReference type="STRING" id="158441.A0A226ETR8"/>
<dbReference type="Gene3D" id="2.170.130.30">
    <property type="match status" value="1"/>
</dbReference>
<dbReference type="OrthoDB" id="6343110at2759"/>
<proteinExistence type="predicted"/>
<dbReference type="GO" id="GO:0031419">
    <property type="term" value="F:cobalamin binding"/>
    <property type="evidence" value="ECO:0007669"/>
    <property type="project" value="TreeGrafter"/>
</dbReference>
<dbReference type="AlphaFoldDB" id="A0A226ETR8"/>